<keyword evidence="1" id="KW-1133">Transmembrane helix</keyword>
<dbReference type="Pfam" id="PF01541">
    <property type="entry name" value="GIY-YIG"/>
    <property type="match status" value="1"/>
</dbReference>
<dbReference type="CDD" id="cd00719">
    <property type="entry name" value="GIY-YIG_SF"/>
    <property type="match status" value="1"/>
</dbReference>
<keyword evidence="4" id="KW-1185">Reference proteome</keyword>
<dbReference type="InterPro" id="IPR000305">
    <property type="entry name" value="GIY-YIG_endonuc"/>
</dbReference>
<feature type="transmembrane region" description="Helical" evidence="1">
    <location>
        <begin position="131"/>
        <end position="152"/>
    </location>
</feature>
<name>A0ABU9JNI3_9GAMM</name>
<dbReference type="Proteomes" id="UP001455088">
    <property type="component" value="Unassembled WGS sequence"/>
</dbReference>
<organism evidence="3 4">
    <name type="scientific">Stenotrophomonas bentonitica</name>
    <dbReference type="NCBI Taxonomy" id="1450134"/>
    <lineage>
        <taxon>Bacteria</taxon>
        <taxon>Pseudomonadati</taxon>
        <taxon>Pseudomonadota</taxon>
        <taxon>Gammaproteobacteria</taxon>
        <taxon>Lysobacterales</taxon>
        <taxon>Lysobacteraceae</taxon>
        <taxon>Stenotrophomonas</taxon>
    </lineage>
</organism>
<keyword evidence="1" id="KW-0812">Transmembrane</keyword>
<comment type="caution">
    <text evidence="3">The sequence shown here is derived from an EMBL/GenBank/DDBJ whole genome shotgun (WGS) entry which is preliminary data.</text>
</comment>
<evidence type="ECO:0000313" key="4">
    <source>
        <dbReference type="Proteomes" id="UP001455088"/>
    </source>
</evidence>
<dbReference type="PROSITE" id="PS50164">
    <property type="entry name" value="GIY_YIG"/>
    <property type="match status" value="1"/>
</dbReference>
<proteinExistence type="predicted"/>
<sequence>MENKKWNRSQKYHKRTRYLYALFFDNEQAVYIGQSVDLKKRWAQHRSKVGKWNRSFRPVELASYDMTQHEAEAMEELWRCKAVQSGWRVFGLPPGILINPYRRAGLWKRWKARKLVWKTGRPEVAPAKFPWKGLGIGLGVMMGVSAALPWAASLVSG</sequence>
<dbReference type="InterPro" id="IPR035901">
    <property type="entry name" value="GIY-YIG_endonuc_sf"/>
</dbReference>
<protein>
    <submittedName>
        <fullName evidence="3">GIY-YIG nuclease family protein</fullName>
    </submittedName>
</protein>
<accession>A0ABU9JNI3</accession>
<dbReference type="SUPFAM" id="SSF82771">
    <property type="entry name" value="GIY-YIG endonuclease"/>
    <property type="match status" value="1"/>
</dbReference>
<dbReference type="RefSeq" id="WP_341986789.1">
    <property type="nucleotide sequence ID" value="NZ_JBBYHY010000003.1"/>
</dbReference>
<reference evidence="3 4" key="1">
    <citation type="submission" date="2024-04" db="EMBL/GenBank/DDBJ databases">
        <title>Bacterial endophytes with biocontrol capabilities against important plant pathogens.</title>
        <authorList>
            <person name="Alayande K.A."/>
        </authorList>
    </citation>
    <scope>NUCLEOTIDE SEQUENCE [LARGE SCALE GENOMIC DNA]</scope>
    <source>
        <strain evidence="3 4">KV22</strain>
    </source>
</reference>
<evidence type="ECO:0000256" key="1">
    <source>
        <dbReference type="SAM" id="Phobius"/>
    </source>
</evidence>
<gene>
    <name evidence="3" type="ORF">AAE039_07625</name>
</gene>
<dbReference type="Gene3D" id="3.40.1440.10">
    <property type="entry name" value="GIY-YIG endonuclease"/>
    <property type="match status" value="1"/>
</dbReference>
<dbReference type="EMBL" id="JBBYHY010000003">
    <property type="protein sequence ID" value="MEL3953430.1"/>
    <property type="molecule type" value="Genomic_DNA"/>
</dbReference>
<keyword evidence="1" id="KW-0472">Membrane</keyword>
<evidence type="ECO:0000313" key="3">
    <source>
        <dbReference type="EMBL" id="MEL3953430.1"/>
    </source>
</evidence>
<feature type="domain" description="GIY-YIG" evidence="2">
    <location>
        <begin position="15"/>
        <end position="89"/>
    </location>
</feature>
<evidence type="ECO:0000259" key="2">
    <source>
        <dbReference type="PROSITE" id="PS50164"/>
    </source>
</evidence>